<sequence>MPSISSTPTLEASESPSMIDVCETPRVRASESAASCYEEDAHDKPNFDTIAAALIKVTTEIGKLNNLSDIRILSTTMLPMIQCLLRKIDDIKASTKAELDQIKDQIKAQMDAWCRQVLGLAPVEEHETKTETEVCDIAVAQQAKTSTPYFVENENVTFPRFEATSEITDPLAEQEACECHQRLDNARSGVV</sequence>
<dbReference type="Proteomes" id="UP000554235">
    <property type="component" value="Unassembled WGS sequence"/>
</dbReference>
<feature type="coiled-coil region" evidence="1">
    <location>
        <begin position="85"/>
        <end position="112"/>
    </location>
</feature>
<organism evidence="2 3">
    <name type="scientific">Fusarium albosuccineum</name>
    <dbReference type="NCBI Taxonomy" id="1237068"/>
    <lineage>
        <taxon>Eukaryota</taxon>
        <taxon>Fungi</taxon>
        <taxon>Dikarya</taxon>
        <taxon>Ascomycota</taxon>
        <taxon>Pezizomycotina</taxon>
        <taxon>Sordariomycetes</taxon>
        <taxon>Hypocreomycetidae</taxon>
        <taxon>Hypocreales</taxon>
        <taxon>Nectriaceae</taxon>
        <taxon>Fusarium</taxon>
        <taxon>Fusarium decemcellulare species complex</taxon>
    </lineage>
</organism>
<evidence type="ECO:0000313" key="3">
    <source>
        <dbReference type="Proteomes" id="UP000554235"/>
    </source>
</evidence>
<proteinExistence type="predicted"/>
<reference evidence="2 3" key="1">
    <citation type="submission" date="2020-01" db="EMBL/GenBank/DDBJ databases">
        <title>Identification and distribution of gene clusters putatively required for synthesis of sphingolipid metabolism inhibitors in phylogenetically diverse species of the filamentous fungus Fusarium.</title>
        <authorList>
            <person name="Kim H.-S."/>
            <person name="Busman M."/>
            <person name="Brown D.W."/>
            <person name="Divon H."/>
            <person name="Uhlig S."/>
            <person name="Proctor R.H."/>
        </authorList>
    </citation>
    <scope>NUCLEOTIDE SEQUENCE [LARGE SCALE GENOMIC DNA]</scope>
    <source>
        <strain evidence="2 3">NRRL 20459</strain>
    </source>
</reference>
<name>A0A8H4PE48_9HYPO</name>
<protein>
    <submittedName>
        <fullName evidence="2">Uncharacterized protein</fullName>
    </submittedName>
</protein>
<dbReference type="AlphaFoldDB" id="A0A8H4PE48"/>
<comment type="caution">
    <text evidence="2">The sequence shown here is derived from an EMBL/GenBank/DDBJ whole genome shotgun (WGS) entry which is preliminary data.</text>
</comment>
<gene>
    <name evidence="2" type="ORF">FALBO_851</name>
</gene>
<keyword evidence="3" id="KW-1185">Reference proteome</keyword>
<evidence type="ECO:0000256" key="1">
    <source>
        <dbReference type="SAM" id="Coils"/>
    </source>
</evidence>
<evidence type="ECO:0000313" key="2">
    <source>
        <dbReference type="EMBL" id="KAF4472252.1"/>
    </source>
</evidence>
<keyword evidence="1" id="KW-0175">Coiled coil</keyword>
<accession>A0A8H4PE48</accession>
<dbReference type="EMBL" id="JAADYS010000100">
    <property type="protein sequence ID" value="KAF4472252.1"/>
    <property type="molecule type" value="Genomic_DNA"/>
</dbReference>